<dbReference type="Pfam" id="PF00144">
    <property type="entry name" value="Beta-lactamase"/>
    <property type="match status" value="1"/>
</dbReference>
<dbReference type="OrthoDB" id="5377981at2"/>
<reference evidence="2 3" key="1">
    <citation type="submission" date="2016-10" db="EMBL/GenBank/DDBJ databases">
        <authorList>
            <person name="de Groot N.N."/>
        </authorList>
    </citation>
    <scope>NUCLEOTIDE SEQUENCE [LARGE SCALE GENOMIC DNA]</scope>
    <source>
        <strain evidence="2 3">CGMCC 1.11030</strain>
    </source>
</reference>
<sequence>MPVNAAISEALEAHVQAGDTVGCTAVVADHHGVLHQSAHGLRAAGGSEPMTLDSVFQIASMTKAIGCAALMKLVEQGRCSLDDDAGALLPDLGALPVLDGFDGEVARFRPRRRPVTLRHLATHTAGLGYEMWNPDQLRLMAQRGAKRREGGRAGLANFPFLREPGERWEYSVSIDWVGLAVEAISGRPIREFLADEILGPLGMSSTDVAPTEAMRPRMVSNHRPGEDGRLAPTPGFGEYSDGFYSMGGCMSGTAPDYARFARMILRDGELDGVRVFAPETVRAMSRNAIGDLRIRELPSALPMLTAPLQVFPGLEKTHTPVFMRMEQDVPGGRRAGTLFWAGLFNTHYWIDPASGVAAILMMQQSPFLSPPARAVFESFERAVYRELS</sequence>
<dbReference type="SUPFAM" id="SSF56601">
    <property type="entry name" value="beta-lactamase/transpeptidase-like"/>
    <property type="match status" value="1"/>
</dbReference>
<evidence type="ECO:0000313" key="3">
    <source>
        <dbReference type="Proteomes" id="UP000199377"/>
    </source>
</evidence>
<dbReference type="InterPro" id="IPR050789">
    <property type="entry name" value="Diverse_Enzym_Activities"/>
</dbReference>
<dbReference type="PANTHER" id="PTHR43283:SF3">
    <property type="entry name" value="BETA-LACTAMASE FAMILY PROTEIN (AFU_ORTHOLOGUE AFUA_5G07500)"/>
    <property type="match status" value="1"/>
</dbReference>
<dbReference type="RefSeq" id="WP_092864000.1">
    <property type="nucleotide sequence ID" value="NZ_FOQH01000011.1"/>
</dbReference>
<dbReference type="Proteomes" id="UP000199377">
    <property type="component" value="Unassembled WGS sequence"/>
</dbReference>
<organism evidence="2 3">
    <name type="scientific">Albimonas pacifica</name>
    <dbReference type="NCBI Taxonomy" id="1114924"/>
    <lineage>
        <taxon>Bacteria</taxon>
        <taxon>Pseudomonadati</taxon>
        <taxon>Pseudomonadota</taxon>
        <taxon>Alphaproteobacteria</taxon>
        <taxon>Rhodobacterales</taxon>
        <taxon>Paracoccaceae</taxon>
        <taxon>Albimonas</taxon>
    </lineage>
</organism>
<dbReference type="STRING" id="1114924.SAMN05216258_11182"/>
<dbReference type="Gene3D" id="3.40.710.10">
    <property type="entry name" value="DD-peptidase/beta-lactamase superfamily"/>
    <property type="match status" value="1"/>
</dbReference>
<dbReference type="InterPro" id="IPR012338">
    <property type="entry name" value="Beta-lactam/transpept-like"/>
</dbReference>
<proteinExistence type="predicted"/>
<protein>
    <submittedName>
        <fullName evidence="2">CubicO group peptidase, beta-lactamase class C family</fullName>
    </submittedName>
</protein>
<dbReference type="AlphaFoldDB" id="A0A1I3MFY0"/>
<name>A0A1I3MFY0_9RHOB</name>
<feature type="domain" description="Beta-lactamase-related" evidence="1">
    <location>
        <begin position="10"/>
        <end position="367"/>
    </location>
</feature>
<evidence type="ECO:0000313" key="2">
    <source>
        <dbReference type="EMBL" id="SFI95700.1"/>
    </source>
</evidence>
<evidence type="ECO:0000259" key="1">
    <source>
        <dbReference type="Pfam" id="PF00144"/>
    </source>
</evidence>
<keyword evidence="3" id="KW-1185">Reference proteome</keyword>
<dbReference type="EMBL" id="FOQH01000011">
    <property type="protein sequence ID" value="SFI95700.1"/>
    <property type="molecule type" value="Genomic_DNA"/>
</dbReference>
<gene>
    <name evidence="2" type="ORF">SAMN05216258_11182</name>
</gene>
<accession>A0A1I3MFY0</accession>
<dbReference type="PANTHER" id="PTHR43283">
    <property type="entry name" value="BETA-LACTAMASE-RELATED"/>
    <property type="match status" value="1"/>
</dbReference>
<dbReference type="InterPro" id="IPR001466">
    <property type="entry name" value="Beta-lactam-related"/>
</dbReference>